<sequence>MPADRLLGTLLQSLQTYTDQQDTPRLLATAASLLTTLTNPLNVTLLTTQLLTAPAIWDRPDGLRTCLRFMGVFHSAGLTILNHEVAKLSGEAQPALPGQIHVRAPLSPEEWVRAIVKGADERSQRWKHMTVLGGLLLGLQSQEEPGLFKSIHAKLEEGLVQATNLALDEARNGDELGAHCVALVLNHTFPVLSDHVRAQLDYDRLLPVLIGTAFFSSEGFQSGYFLGVVDLDVVHMSGGKLNWPPHAASYQQIQRILSRPLVSSMGPLSRLTSHAVENVKDPWLIQTLMDDLAGFARALTTQWRVNKLSEVDASEEDRVLHNEARDKALPSLWKLLKTALFAIVIILRSAMGRVLGDPLLASDGVAPIIVTQALHTLRNLYFISSRLGASSFSQYTFVYLTALDILTQYPAQADAFLQAIRPTQLGHIPTHPLDRCLDLYFLNTAEHFTLILSPQTTESLLLAAATPYLSAADNGTLLPIFEAAHSVVLAVLCAPQNTELAARYLPFYVDTLFAVFPHNLSPRQFRLAFKTLLRITAPPSELAAAQPDISGTLLELVRCRALQASSAPLKLDTPTATAGAGSVDEAPQPPLSEQAVLTLTLLDALPFLPPDALDEWLPLSAELVNAIADEEMRRVCRTRFWEVMVGGEMGSESALRCVAWWGSRGGREMVEGGRGKGDGEEVMMSGALPGGARESKL</sequence>
<dbReference type="PANTHER" id="PTHR39214:SF1">
    <property type="entry name" value="MICROBODY (PEROXISOME) BIOGENESIS PROTEIN PEROXIN 8 (EUROFUNG)"/>
    <property type="match status" value="1"/>
</dbReference>
<keyword evidence="3" id="KW-1185">Reference proteome</keyword>
<comment type="caution">
    <text evidence="2">The sequence shown here is derived from an EMBL/GenBank/DDBJ whole genome shotgun (WGS) entry which is preliminary data.</text>
</comment>
<dbReference type="Pfam" id="PF26001">
    <property type="entry name" value="Pex8"/>
    <property type="match status" value="1"/>
</dbReference>
<dbReference type="EMBL" id="JAPDRL010000025">
    <property type="protein sequence ID" value="KAJ9665773.1"/>
    <property type="molecule type" value="Genomic_DNA"/>
</dbReference>
<name>A0ABQ9NV12_9PEZI</name>
<evidence type="ECO:0000313" key="2">
    <source>
        <dbReference type="EMBL" id="KAJ9665773.1"/>
    </source>
</evidence>
<evidence type="ECO:0000313" key="3">
    <source>
        <dbReference type="Proteomes" id="UP001172684"/>
    </source>
</evidence>
<protein>
    <recommendedName>
        <fullName evidence="4">Peroxisomal membrane protein PEX17</fullName>
    </recommendedName>
</protein>
<accession>A0ABQ9NV12</accession>
<evidence type="ECO:0000256" key="1">
    <source>
        <dbReference type="SAM" id="MobiDB-lite"/>
    </source>
</evidence>
<proteinExistence type="predicted"/>
<evidence type="ECO:0008006" key="4">
    <source>
        <dbReference type="Google" id="ProtNLM"/>
    </source>
</evidence>
<dbReference type="Proteomes" id="UP001172684">
    <property type="component" value="Unassembled WGS sequence"/>
</dbReference>
<dbReference type="InterPro" id="IPR055334">
    <property type="entry name" value="PEX8-like"/>
</dbReference>
<dbReference type="PANTHER" id="PTHR39214">
    <property type="entry name" value="MICROBODY (PEROXISOME) BIOGENESIS PROTEIN PEROXIN 8 (EUROFUNG)"/>
    <property type="match status" value="1"/>
</dbReference>
<feature type="region of interest" description="Disordered" evidence="1">
    <location>
        <begin position="672"/>
        <end position="697"/>
    </location>
</feature>
<reference evidence="2" key="1">
    <citation type="submission" date="2022-10" db="EMBL/GenBank/DDBJ databases">
        <title>Culturing micro-colonial fungi from biological soil crusts in the Mojave desert and describing Neophaeococcomyces mojavensis, and introducing the new genera and species Taxawa tesnikishii.</title>
        <authorList>
            <person name="Kurbessoian T."/>
            <person name="Stajich J.E."/>
        </authorList>
    </citation>
    <scope>NUCLEOTIDE SEQUENCE</scope>
    <source>
        <strain evidence="2">TK_1</strain>
    </source>
</reference>
<gene>
    <name evidence="2" type="ORF">H2201_004081</name>
</gene>
<organism evidence="2 3">
    <name type="scientific">Coniosporium apollinis</name>
    <dbReference type="NCBI Taxonomy" id="61459"/>
    <lineage>
        <taxon>Eukaryota</taxon>
        <taxon>Fungi</taxon>
        <taxon>Dikarya</taxon>
        <taxon>Ascomycota</taxon>
        <taxon>Pezizomycotina</taxon>
        <taxon>Dothideomycetes</taxon>
        <taxon>Dothideomycetes incertae sedis</taxon>
        <taxon>Coniosporium</taxon>
    </lineage>
</organism>